<dbReference type="AlphaFoldDB" id="A0A813M0Q9"/>
<comment type="caution">
    <text evidence="2">The sequence shown here is derived from an EMBL/GenBank/DDBJ whole genome shotgun (WGS) entry which is preliminary data.</text>
</comment>
<reference evidence="2" key="1">
    <citation type="submission" date="2021-02" db="EMBL/GenBank/DDBJ databases">
        <authorList>
            <person name="Dougan E. K."/>
            <person name="Rhodes N."/>
            <person name="Thang M."/>
            <person name="Chan C."/>
        </authorList>
    </citation>
    <scope>NUCLEOTIDE SEQUENCE</scope>
</reference>
<protein>
    <recommendedName>
        <fullName evidence="4">SPRY domain-containing protein</fullName>
    </recommendedName>
</protein>
<organism evidence="2 3">
    <name type="scientific">Polarella glacialis</name>
    <name type="common">Dinoflagellate</name>
    <dbReference type="NCBI Taxonomy" id="89957"/>
    <lineage>
        <taxon>Eukaryota</taxon>
        <taxon>Sar</taxon>
        <taxon>Alveolata</taxon>
        <taxon>Dinophyceae</taxon>
        <taxon>Suessiales</taxon>
        <taxon>Suessiaceae</taxon>
        <taxon>Polarella</taxon>
    </lineage>
</organism>
<accession>A0A813M0Q9</accession>
<gene>
    <name evidence="2" type="ORF">PGLA2088_LOCUS51399</name>
</gene>
<feature type="compositionally biased region" description="Low complexity" evidence="1">
    <location>
        <begin position="37"/>
        <end position="56"/>
    </location>
</feature>
<sequence>MAQILPPVDSSAVPRLQSIAQVGAAEIQGAAGVAEINNNKNDNNNNNNNNNDNNNNGFHAGAHYTADSVASVFAFLSATSTSRVNGGELSLACACLSLSCVRSQICAYLLQTHGRFSAILPQGGRIQLEGSGDCMRKTLGRNQRGWSGRLESTACGAEAVSRGRAAWTVVCSGEKFIIGVVPDGQWSAFSEECPTFVPFVCAAGGFGVGLLNWDGLFLCQKDEADKRLRARTVIDLPLQGTLLTVLLDMEQRLVQFFVDGKLIPGAEATVPDNLASYRFAASVYGVDVQLSFRTPELLQHIIPVFWSLQ</sequence>
<dbReference type="Proteomes" id="UP000626109">
    <property type="component" value="Unassembled WGS sequence"/>
</dbReference>
<dbReference type="EMBL" id="CAJNNW010037644">
    <property type="protein sequence ID" value="CAE8743447.1"/>
    <property type="molecule type" value="Genomic_DNA"/>
</dbReference>
<evidence type="ECO:0000313" key="2">
    <source>
        <dbReference type="EMBL" id="CAE8743447.1"/>
    </source>
</evidence>
<feature type="region of interest" description="Disordered" evidence="1">
    <location>
        <begin position="36"/>
        <end position="59"/>
    </location>
</feature>
<proteinExistence type="predicted"/>
<evidence type="ECO:0000313" key="3">
    <source>
        <dbReference type="Proteomes" id="UP000626109"/>
    </source>
</evidence>
<name>A0A813M0Q9_POLGL</name>
<evidence type="ECO:0008006" key="4">
    <source>
        <dbReference type="Google" id="ProtNLM"/>
    </source>
</evidence>
<evidence type="ECO:0000256" key="1">
    <source>
        <dbReference type="SAM" id="MobiDB-lite"/>
    </source>
</evidence>